<keyword evidence="4" id="KW-1185">Reference proteome</keyword>
<dbReference type="Proteomes" id="UP000003688">
    <property type="component" value="Unassembled WGS sequence"/>
</dbReference>
<organism evidence="3 4">
    <name type="scientific">Pedosphaera parvula (strain Ellin514)</name>
    <dbReference type="NCBI Taxonomy" id="320771"/>
    <lineage>
        <taxon>Bacteria</taxon>
        <taxon>Pseudomonadati</taxon>
        <taxon>Verrucomicrobiota</taxon>
        <taxon>Pedosphaerae</taxon>
        <taxon>Pedosphaerales</taxon>
        <taxon>Pedosphaeraceae</taxon>
        <taxon>Pedosphaera</taxon>
    </lineage>
</organism>
<feature type="chain" id="PRO_5002893084" evidence="1">
    <location>
        <begin position="22"/>
        <end position="356"/>
    </location>
</feature>
<dbReference type="Gene3D" id="3.60.15.10">
    <property type="entry name" value="Ribonuclease Z/Hydroxyacylglutathione hydrolase-like"/>
    <property type="match status" value="1"/>
</dbReference>
<dbReference type="InterPro" id="IPR001279">
    <property type="entry name" value="Metallo-B-lactamas"/>
</dbReference>
<evidence type="ECO:0000256" key="1">
    <source>
        <dbReference type="SAM" id="SignalP"/>
    </source>
</evidence>
<evidence type="ECO:0000313" key="3">
    <source>
        <dbReference type="EMBL" id="EEF59429.1"/>
    </source>
</evidence>
<dbReference type="InterPro" id="IPR036866">
    <property type="entry name" value="RibonucZ/Hydroxyglut_hydro"/>
</dbReference>
<accession>B9XL78</accession>
<dbReference type="PANTHER" id="PTHR30619:SF1">
    <property type="entry name" value="RECOMBINATION PROTEIN 2"/>
    <property type="match status" value="1"/>
</dbReference>
<dbReference type="SUPFAM" id="SSF56281">
    <property type="entry name" value="Metallo-hydrolase/oxidoreductase"/>
    <property type="match status" value="1"/>
</dbReference>
<keyword evidence="1" id="KW-0732">Signal</keyword>
<dbReference type="STRING" id="320771.Cflav_PD2273"/>
<evidence type="ECO:0000313" key="4">
    <source>
        <dbReference type="Proteomes" id="UP000003688"/>
    </source>
</evidence>
<dbReference type="OrthoDB" id="9761531at2"/>
<gene>
    <name evidence="3" type="ORF">Cflav_PD2273</name>
</gene>
<dbReference type="RefSeq" id="WP_007416569.1">
    <property type="nucleotide sequence ID" value="NZ_ABOX02000028.1"/>
</dbReference>
<feature type="domain" description="Metallo-beta-lactamase" evidence="2">
    <location>
        <begin position="42"/>
        <end position="122"/>
    </location>
</feature>
<sequence length="356" mass="39020" precursor="true">MRIKSLTTLALGFAGVLTCQAGLNDHKLDIYWVDVEGGGGTLIVTPNNESVLIDTGMPGGRDAGRIHDVATKIAGLKKIDYLITTHLHIDHFGGAAELSKLMPIGTVYNNGIPDHNPDNNPQDTRFPLLIKPYQEMQVDARQIIKPDQIIPLHQSTEPDTAKLTLRCIAAKQAFTKEIPKNPQNETICAGSKTHEKDITDNANSIVMLLSFGNFRFFDGGDLTWNLESQLVCPANLVGNVDVYQVDHHGLDMSNNPLLLRSLSPTISVMSNGTTKGCEKETFATLKSIPSIKAMYQIHRNLRADSENNTSNEYIANLEEHCSGNYIKLSVDSDGKNYTISIPAKGHSAKYKTASNH</sequence>
<dbReference type="EMBL" id="ABOX02000028">
    <property type="protein sequence ID" value="EEF59429.1"/>
    <property type="molecule type" value="Genomic_DNA"/>
</dbReference>
<reference evidence="3 4" key="1">
    <citation type="journal article" date="2011" name="J. Bacteriol.">
        <title>Genome sequence of 'Pedosphaera parvula' Ellin514, an aerobic Verrucomicrobial isolate from pasture soil.</title>
        <authorList>
            <person name="Kant R."/>
            <person name="van Passel M.W."/>
            <person name="Sangwan P."/>
            <person name="Palva A."/>
            <person name="Lucas S."/>
            <person name="Copeland A."/>
            <person name="Lapidus A."/>
            <person name="Glavina Del Rio T."/>
            <person name="Dalin E."/>
            <person name="Tice H."/>
            <person name="Bruce D."/>
            <person name="Goodwin L."/>
            <person name="Pitluck S."/>
            <person name="Chertkov O."/>
            <person name="Larimer F.W."/>
            <person name="Land M.L."/>
            <person name="Hauser L."/>
            <person name="Brettin T.S."/>
            <person name="Detter J.C."/>
            <person name="Han S."/>
            <person name="de Vos W.M."/>
            <person name="Janssen P.H."/>
            <person name="Smidt H."/>
        </authorList>
    </citation>
    <scope>NUCLEOTIDE SEQUENCE [LARGE SCALE GENOMIC DNA]</scope>
    <source>
        <strain evidence="3 4">Ellin514</strain>
    </source>
</reference>
<dbReference type="Pfam" id="PF00753">
    <property type="entry name" value="Lactamase_B"/>
    <property type="match status" value="1"/>
</dbReference>
<proteinExistence type="predicted"/>
<name>B9XL78_PEDPL</name>
<protein>
    <submittedName>
        <fullName evidence="3">Beta-lactamase domain protein</fullName>
    </submittedName>
</protein>
<dbReference type="InterPro" id="IPR052159">
    <property type="entry name" value="Competence_DNA_uptake"/>
</dbReference>
<evidence type="ECO:0000259" key="2">
    <source>
        <dbReference type="Pfam" id="PF00753"/>
    </source>
</evidence>
<dbReference type="PANTHER" id="PTHR30619">
    <property type="entry name" value="DNA INTERNALIZATION/COMPETENCE PROTEIN COMEC/REC2"/>
    <property type="match status" value="1"/>
</dbReference>
<feature type="signal peptide" evidence="1">
    <location>
        <begin position="1"/>
        <end position="21"/>
    </location>
</feature>
<comment type="caution">
    <text evidence="3">The sequence shown here is derived from an EMBL/GenBank/DDBJ whole genome shotgun (WGS) entry which is preliminary data.</text>
</comment>
<dbReference type="AlphaFoldDB" id="B9XL78"/>